<protein>
    <submittedName>
        <fullName evidence="3">Uncharacterized protein</fullName>
    </submittedName>
</protein>
<comment type="caution">
    <text evidence="3">The sequence shown here is derived from an EMBL/GenBank/DDBJ whole genome shotgun (WGS) entry which is preliminary data.</text>
</comment>
<gene>
    <name evidence="3" type="ORF">KP79_PYT09182</name>
</gene>
<evidence type="ECO:0000256" key="1">
    <source>
        <dbReference type="SAM" id="Coils"/>
    </source>
</evidence>
<feature type="compositionally biased region" description="Low complexity" evidence="2">
    <location>
        <begin position="50"/>
        <end position="60"/>
    </location>
</feature>
<keyword evidence="1" id="KW-0175">Coiled coil</keyword>
<name>A0A210Q090_MIZYE</name>
<dbReference type="AlphaFoldDB" id="A0A210Q090"/>
<evidence type="ECO:0000313" key="4">
    <source>
        <dbReference type="Proteomes" id="UP000242188"/>
    </source>
</evidence>
<feature type="region of interest" description="Disordered" evidence="2">
    <location>
        <begin position="343"/>
        <end position="435"/>
    </location>
</feature>
<dbReference type="Proteomes" id="UP000242188">
    <property type="component" value="Unassembled WGS sequence"/>
</dbReference>
<feature type="coiled-coil region" evidence="1">
    <location>
        <begin position="198"/>
        <end position="266"/>
    </location>
</feature>
<evidence type="ECO:0000313" key="3">
    <source>
        <dbReference type="EMBL" id="OWF42135.1"/>
    </source>
</evidence>
<feature type="region of interest" description="Disordered" evidence="2">
    <location>
        <begin position="50"/>
        <end position="83"/>
    </location>
</feature>
<accession>A0A210Q090</accession>
<feature type="coiled-coil region" evidence="1">
    <location>
        <begin position="132"/>
        <end position="173"/>
    </location>
</feature>
<dbReference type="OrthoDB" id="9904351at2759"/>
<feature type="compositionally biased region" description="Polar residues" evidence="2">
    <location>
        <begin position="61"/>
        <end position="83"/>
    </location>
</feature>
<organism evidence="3 4">
    <name type="scientific">Mizuhopecten yessoensis</name>
    <name type="common">Japanese scallop</name>
    <name type="synonym">Patinopecten yessoensis</name>
    <dbReference type="NCBI Taxonomy" id="6573"/>
    <lineage>
        <taxon>Eukaryota</taxon>
        <taxon>Metazoa</taxon>
        <taxon>Spiralia</taxon>
        <taxon>Lophotrochozoa</taxon>
        <taxon>Mollusca</taxon>
        <taxon>Bivalvia</taxon>
        <taxon>Autobranchia</taxon>
        <taxon>Pteriomorphia</taxon>
        <taxon>Pectinida</taxon>
        <taxon>Pectinoidea</taxon>
        <taxon>Pectinidae</taxon>
        <taxon>Mizuhopecten</taxon>
    </lineage>
</organism>
<reference evidence="3 4" key="1">
    <citation type="journal article" date="2017" name="Nat. Ecol. Evol.">
        <title>Scallop genome provides insights into evolution of bilaterian karyotype and development.</title>
        <authorList>
            <person name="Wang S."/>
            <person name="Zhang J."/>
            <person name="Jiao W."/>
            <person name="Li J."/>
            <person name="Xun X."/>
            <person name="Sun Y."/>
            <person name="Guo X."/>
            <person name="Huan P."/>
            <person name="Dong B."/>
            <person name="Zhang L."/>
            <person name="Hu X."/>
            <person name="Sun X."/>
            <person name="Wang J."/>
            <person name="Zhao C."/>
            <person name="Wang Y."/>
            <person name="Wang D."/>
            <person name="Huang X."/>
            <person name="Wang R."/>
            <person name="Lv J."/>
            <person name="Li Y."/>
            <person name="Zhang Z."/>
            <person name="Liu B."/>
            <person name="Lu W."/>
            <person name="Hui Y."/>
            <person name="Liang J."/>
            <person name="Zhou Z."/>
            <person name="Hou R."/>
            <person name="Li X."/>
            <person name="Liu Y."/>
            <person name="Li H."/>
            <person name="Ning X."/>
            <person name="Lin Y."/>
            <person name="Zhao L."/>
            <person name="Xing Q."/>
            <person name="Dou J."/>
            <person name="Li Y."/>
            <person name="Mao J."/>
            <person name="Guo H."/>
            <person name="Dou H."/>
            <person name="Li T."/>
            <person name="Mu C."/>
            <person name="Jiang W."/>
            <person name="Fu Q."/>
            <person name="Fu X."/>
            <person name="Miao Y."/>
            <person name="Liu J."/>
            <person name="Yu Q."/>
            <person name="Li R."/>
            <person name="Liao H."/>
            <person name="Li X."/>
            <person name="Kong Y."/>
            <person name="Jiang Z."/>
            <person name="Chourrout D."/>
            <person name="Li R."/>
            <person name="Bao Z."/>
        </authorList>
    </citation>
    <scope>NUCLEOTIDE SEQUENCE [LARGE SCALE GENOMIC DNA]</scope>
    <source>
        <strain evidence="3 4">PY_sf001</strain>
    </source>
</reference>
<dbReference type="PANTHER" id="PTHR34533:SF3">
    <property type="entry name" value="BICD FAMILY-LIKE CARGO ADAPTER 2"/>
    <property type="match status" value="1"/>
</dbReference>
<feature type="compositionally biased region" description="Polar residues" evidence="2">
    <location>
        <begin position="353"/>
        <end position="365"/>
    </location>
</feature>
<evidence type="ECO:0000256" key="2">
    <source>
        <dbReference type="SAM" id="MobiDB-lite"/>
    </source>
</evidence>
<feature type="compositionally biased region" description="Polar residues" evidence="2">
    <location>
        <begin position="289"/>
        <end position="304"/>
    </location>
</feature>
<dbReference type="PANTHER" id="PTHR34533">
    <property type="entry name" value="TRANSMEMBRANE PROTEIN CCDC163"/>
    <property type="match status" value="1"/>
</dbReference>
<dbReference type="InterPro" id="IPR039284">
    <property type="entry name" value="CCDC159/163"/>
</dbReference>
<feature type="compositionally biased region" description="Acidic residues" evidence="2">
    <location>
        <begin position="369"/>
        <end position="384"/>
    </location>
</feature>
<dbReference type="EMBL" id="NEDP02005318">
    <property type="protein sequence ID" value="OWF42135.1"/>
    <property type="molecule type" value="Genomic_DNA"/>
</dbReference>
<sequence>MNIKMDWEGKVSSLLRETQSNLSRMKRRVGDGTCFRGSNDWKYKRYSSSSPTMRRFSSTSDIPRTSQYPGGMTSSFRQGTQLSTIPDTYESSALDNKSYTPGGALTGTAYGANHSTTYTGATGGASSNPMFTQSLQEKLDQQNKLIDQLMQMVHKLESERNNYGEQIRDIRGEIQSLGGRMYDKNSDNSIERRMEQVKREMLSEIHVLQNQVQVYRNKGDNPVSDIQVNSLSRDMQDMKHTLRDEMETVKRDVEVLKSRLMKIELDMSGIYSDRKDIERRQDRIDRTVQDLSSSPAKTLSTPYWSSPGHAPTTSDKLHMSELRSTITTLQHKVDNMEVSMHSRDVTATAGNRPYTQTNGYRSDSTGVMDLEELNLSDDDDEETSLDTFTDRPTKQKKTLKTSDPDNLILDSDEDLDLDDLDLSDEDTVSLDSHHF</sequence>
<feature type="region of interest" description="Disordered" evidence="2">
    <location>
        <begin position="285"/>
        <end position="317"/>
    </location>
</feature>
<proteinExistence type="predicted"/>
<feature type="compositionally biased region" description="Acidic residues" evidence="2">
    <location>
        <begin position="410"/>
        <end position="428"/>
    </location>
</feature>
<keyword evidence="4" id="KW-1185">Reference proteome</keyword>